<evidence type="ECO:0000313" key="2">
    <source>
        <dbReference type="EMBL" id="KAG0710715.1"/>
    </source>
</evidence>
<dbReference type="Proteomes" id="UP000770661">
    <property type="component" value="Unassembled WGS sequence"/>
</dbReference>
<comment type="caution">
    <text evidence="2">The sequence shown here is derived from an EMBL/GenBank/DDBJ whole genome shotgun (WGS) entry which is preliminary data.</text>
</comment>
<dbReference type="EMBL" id="JACEEZ010023948">
    <property type="protein sequence ID" value="KAG0710715.1"/>
    <property type="molecule type" value="Genomic_DNA"/>
</dbReference>
<accession>A0A8J5CG91</accession>
<dbReference type="AlphaFoldDB" id="A0A8J5CG91"/>
<reference evidence="2" key="1">
    <citation type="submission" date="2020-07" db="EMBL/GenBank/DDBJ databases">
        <title>The High-quality genome of the commercially important snow crab, Chionoecetes opilio.</title>
        <authorList>
            <person name="Jeong J.-H."/>
            <person name="Ryu S."/>
        </authorList>
    </citation>
    <scope>NUCLEOTIDE SEQUENCE</scope>
    <source>
        <strain evidence="2">MADBK_172401_WGS</strain>
        <tissue evidence="2">Digestive gland</tissue>
    </source>
</reference>
<evidence type="ECO:0000256" key="1">
    <source>
        <dbReference type="SAM" id="MobiDB-lite"/>
    </source>
</evidence>
<feature type="compositionally biased region" description="Polar residues" evidence="1">
    <location>
        <begin position="166"/>
        <end position="183"/>
    </location>
</feature>
<keyword evidence="3" id="KW-1185">Reference proteome</keyword>
<organism evidence="2 3">
    <name type="scientific">Chionoecetes opilio</name>
    <name type="common">Atlantic snow crab</name>
    <name type="synonym">Cancer opilio</name>
    <dbReference type="NCBI Taxonomy" id="41210"/>
    <lineage>
        <taxon>Eukaryota</taxon>
        <taxon>Metazoa</taxon>
        <taxon>Ecdysozoa</taxon>
        <taxon>Arthropoda</taxon>
        <taxon>Crustacea</taxon>
        <taxon>Multicrustacea</taxon>
        <taxon>Malacostraca</taxon>
        <taxon>Eumalacostraca</taxon>
        <taxon>Eucarida</taxon>
        <taxon>Decapoda</taxon>
        <taxon>Pleocyemata</taxon>
        <taxon>Brachyura</taxon>
        <taxon>Eubrachyura</taxon>
        <taxon>Majoidea</taxon>
        <taxon>Majidae</taxon>
        <taxon>Chionoecetes</taxon>
    </lineage>
</organism>
<name>A0A8J5CG91_CHIOP</name>
<proteinExistence type="predicted"/>
<evidence type="ECO:0008006" key="4">
    <source>
        <dbReference type="Google" id="ProtNLM"/>
    </source>
</evidence>
<sequence length="229" mass="24373">MHPCPITFQHLYGLGIEQSDCGASLGNTKITDLVFVVDAVIFAESLEVLVMALEALHEEAKPLGFEVSWLKTKVQEYPGVANGSTVKACDGDDLEMTLHNLLNSPPVTQTPPSVPPASGVKNSVSVPGTPISAHNQSVMKPNSSVIDLQDVPMSASSINMIPSLSQNAKPLGSKTNNLSASSVEDNDDQKVTGQSDGVPNMHRHVSLDYKPNNLDSEGVLPLKRESSFS</sequence>
<protein>
    <recommendedName>
        <fullName evidence="4">Reverse transcriptase domain-containing protein</fullName>
    </recommendedName>
</protein>
<gene>
    <name evidence="2" type="ORF">GWK47_022229</name>
</gene>
<dbReference type="OrthoDB" id="10265389at2759"/>
<evidence type="ECO:0000313" key="3">
    <source>
        <dbReference type="Proteomes" id="UP000770661"/>
    </source>
</evidence>
<feature type="region of interest" description="Disordered" evidence="1">
    <location>
        <begin position="166"/>
        <end position="229"/>
    </location>
</feature>